<dbReference type="PANTHER" id="PTHR16166:SF143">
    <property type="entry name" value="PROTEIN SORTING-ASSOCIATED PROTEIN, PUTATIVE (DUF1162)-RELATED"/>
    <property type="match status" value="1"/>
</dbReference>
<dbReference type="GO" id="GO:0006623">
    <property type="term" value="P:protein targeting to vacuole"/>
    <property type="evidence" value="ECO:0007669"/>
    <property type="project" value="TreeGrafter"/>
</dbReference>
<accession>A0A2P5W5S0</accession>
<reference evidence="3 4" key="1">
    <citation type="submission" date="2015-01" db="EMBL/GenBank/DDBJ databases">
        <title>Genome of allotetraploid Gossypium barbadense reveals genomic plasticity and fiber elongation in cotton evolution.</title>
        <authorList>
            <person name="Chen X."/>
            <person name="Liu X."/>
            <person name="Zhao B."/>
            <person name="Zheng H."/>
            <person name="Hu Y."/>
            <person name="Lu G."/>
            <person name="Yang C."/>
            <person name="Chen J."/>
            <person name="Shan C."/>
            <person name="Zhang L."/>
            <person name="Zhou Y."/>
            <person name="Wang L."/>
            <person name="Guo W."/>
            <person name="Bai Y."/>
            <person name="Ruan J."/>
            <person name="Shangguan X."/>
            <person name="Mao Y."/>
            <person name="Jiang J."/>
            <person name="Zhu Y."/>
            <person name="Lei J."/>
            <person name="Kang H."/>
            <person name="Chen S."/>
            <person name="He X."/>
            <person name="Wang R."/>
            <person name="Wang Y."/>
            <person name="Chen J."/>
            <person name="Wang L."/>
            <person name="Yu S."/>
            <person name="Wang B."/>
            <person name="Wei J."/>
            <person name="Song S."/>
            <person name="Lu X."/>
            <person name="Gao Z."/>
            <person name="Gu W."/>
            <person name="Deng X."/>
            <person name="Ma D."/>
            <person name="Wang S."/>
            <person name="Liang W."/>
            <person name="Fang L."/>
            <person name="Cai C."/>
            <person name="Zhu X."/>
            <person name="Zhou B."/>
            <person name="Zhang Y."/>
            <person name="Chen Z."/>
            <person name="Xu S."/>
            <person name="Zhu R."/>
            <person name="Wang S."/>
            <person name="Zhang T."/>
            <person name="Zhao G."/>
        </authorList>
    </citation>
    <scope>NUCLEOTIDE SEQUENCE [LARGE SCALE GENOMIC DNA]</scope>
    <source>
        <strain evidence="4">cv. Xinhai21</strain>
        <tissue evidence="3">Leaf</tissue>
    </source>
</reference>
<protein>
    <recommendedName>
        <fullName evidence="2">Chorein N-terminal domain-containing protein</fullName>
    </recommendedName>
</protein>
<evidence type="ECO:0000313" key="4">
    <source>
        <dbReference type="Proteomes" id="UP000239757"/>
    </source>
</evidence>
<feature type="domain" description="Chorein N-terminal" evidence="2">
    <location>
        <begin position="1"/>
        <end position="471"/>
    </location>
</feature>
<dbReference type="InterPro" id="IPR026847">
    <property type="entry name" value="VPS13"/>
</dbReference>
<evidence type="ECO:0000313" key="3">
    <source>
        <dbReference type="EMBL" id="PPR86446.1"/>
    </source>
</evidence>
<dbReference type="PANTHER" id="PTHR16166">
    <property type="entry name" value="VACUOLAR PROTEIN SORTING-ASSOCIATED PROTEIN VPS13"/>
    <property type="match status" value="1"/>
</dbReference>
<evidence type="ECO:0000259" key="2">
    <source>
        <dbReference type="Pfam" id="PF12624"/>
    </source>
</evidence>
<dbReference type="GO" id="GO:0045053">
    <property type="term" value="P:protein retention in Golgi apparatus"/>
    <property type="evidence" value="ECO:0007669"/>
    <property type="project" value="TreeGrafter"/>
</dbReference>
<dbReference type="OrthoDB" id="428159at2759"/>
<dbReference type="InterPro" id="IPR026854">
    <property type="entry name" value="VPS13_N"/>
</dbReference>
<dbReference type="Pfam" id="PF12624">
    <property type="entry name" value="VPS13_N"/>
    <property type="match status" value="1"/>
</dbReference>
<dbReference type="AlphaFoldDB" id="A0A2P5W5S0"/>
<evidence type="ECO:0000256" key="1">
    <source>
        <dbReference type="ARBA" id="ARBA00022448"/>
    </source>
</evidence>
<name>A0A2P5W5S0_GOSBA</name>
<keyword evidence="1" id="KW-0813">Transport</keyword>
<sequence length="516" mass="58948">MLERVVHQVLLGYLGRYVKDFSRDQVKVTLWNIEVELKDIDLILEAFDYLQLPFALKQGRVGRLSIKVPWSLIGGEPILIALENVFFSVSPRDDHEWRMDAIETRELAGKKAKLAAAELAKLSRRVCADNKGGWSFIPFVTTKVLENIQVSIRNFHVLYSDLQSNSEQVSFGLRFSSLTMLKQNSVGLRMGQVSKVVEVEGLEIYCSICKDAAKDLSLSNTGGSESWFNSHRVGDKSEHIVEPFNVSLSLLVNRSEKLNDLLQYSISAKMTCLVVSLNEIQLQQILVLSDYLSTSQLREKYGRYRPWSSPLSRKEDGWQRLWWHYAQESILSDVREKLKKTSWRYLGQRLSNRRKYVNLYKTKLELLRQDQPIDESLIRDLEQMEKESDIDDILSYRTAAEHELQEVLLKSSTANFSVEKSRLDGQSSGKSRGWLNWLSRGMLGAGGTDDSSQFSGVVSDEDVQDIYEATKFYPPVLSGIDADTNDKIYSRAIEFSIDEISATIWSMYVSLPLSLF</sequence>
<proteinExistence type="predicted"/>
<organism evidence="3 4">
    <name type="scientific">Gossypium barbadense</name>
    <name type="common">Sea Island cotton</name>
    <name type="synonym">Hibiscus barbadensis</name>
    <dbReference type="NCBI Taxonomy" id="3634"/>
    <lineage>
        <taxon>Eukaryota</taxon>
        <taxon>Viridiplantae</taxon>
        <taxon>Streptophyta</taxon>
        <taxon>Embryophyta</taxon>
        <taxon>Tracheophyta</taxon>
        <taxon>Spermatophyta</taxon>
        <taxon>Magnoliopsida</taxon>
        <taxon>eudicotyledons</taxon>
        <taxon>Gunneridae</taxon>
        <taxon>Pentapetalae</taxon>
        <taxon>rosids</taxon>
        <taxon>malvids</taxon>
        <taxon>Malvales</taxon>
        <taxon>Malvaceae</taxon>
        <taxon>Malvoideae</taxon>
        <taxon>Gossypium</taxon>
    </lineage>
</organism>
<dbReference type="Proteomes" id="UP000239757">
    <property type="component" value="Unassembled WGS sequence"/>
</dbReference>
<gene>
    <name evidence="3" type="ORF">GOBAR_AA34248</name>
</gene>
<dbReference type="EMBL" id="KZ668981">
    <property type="protein sequence ID" value="PPR86446.1"/>
    <property type="molecule type" value="Genomic_DNA"/>
</dbReference>